<organism evidence="1 2">
    <name type="scientific">Corynebacterium yudongzhengii</name>
    <dbReference type="NCBI Taxonomy" id="2080740"/>
    <lineage>
        <taxon>Bacteria</taxon>
        <taxon>Bacillati</taxon>
        <taxon>Actinomycetota</taxon>
        <taxon>Actinomycetes</taxon>
        <taxon>Mycobacteriales</taxon>
        <taxon>Corynebacteriaceae</taxon>
        <taxon>Corynebacterium</taxon>
    </lineage>
</organism>
<proteinExistence type="predicted"/>
<dbReference type="Proteomes" id="UP000244989">
    <property type="component" value="Unassembled WGS sequence"/>
</dbReference>
<gene>
    <name evidence="1" type="ORF">DF222_04985</name>
</gene>
<dbReference type="AlphaFoldDB" id="A0A2U1T7G3"/>
<keyword evidence="2" id="KW-1185">Reference proteome</keyword>
<dbReference type="KEGG" id="cyz:C3B44_03260"/>
<dbReference type="RefSeq" id="WP_108431110.1">
    <property type="nucleotide sequence ID" value="NZ_CP026947.1"/>
</dbReference>
<comment type="caution">
    <text evidence="1">The sequence shown here is derived from an EMBL/GenBank/DDBJ whole genome shotgun (WGS) entry which is preliminary data.</text>
</comment>
<evidence type="ECO:0000313" key="2">
    <source>
        <dbReference type="Proteomes" id="UP000244989"/>
    </source>
</evidence>
<accession>A0A2U1T7G3</accession>
<reference evidence="2" key="1">
    <citation type="submission" date="2018-04" db="EMBL/GenBank/DDBJ databases">
        <authorList>
            <person name="Liu S."/>
            <person name="Wang Z."/>
            <person name="Li J."/>
        </authorList>
    </citation>
    <scope>NUCLEOTIDE SEQUENCE [LARGE SCALE GENOMIC DNA]</scope>
    <source>
        <strain evidence="2">2189</strain>
    </source>
</reference>
<name>A0A2U1T7G3_9CORY</name>
<sequence length="136" mass="15026">MTTTISPRTADRWLARRAARTLWDASDHHHDPTPATQHARLTVSGLSLRLRPVIERAQVICLRSEPTAALPGTDPLEADFFTRWHRDRTADGQRGVRCQQVINGTAAEIDALRRVVTDIAAEAGFYADVSPVSSSK</sequence>
<dbReference type="OrthoDB" id="4414464at2"/>
<dbReference type="EMBL" id="QEEZ01000007">
    <property type="protein sequence ID" value="PWC01937.1"/>
    <property type="molecule type" value="Genomic_DNA"/>
</dbReference>
<evidence type="ECO:0000313" key="1">
    <source>
        <dbReference type="EMBL" id="PWC01937.1"/>
    </source>
</evidence>
<protein>
    <submittedName>
        <fullName evidence="1">Uncharacterized protein</fullName>
    </submittedName>
</protein>